<evidence type="ECO:0000256" key="1">
    <source>
        <dbReference type="ARBA" id="ARBA00001798"/>
    </source>
</evidence>
<dbReference type="Pfam" id="PF13456">
    <property type="entry name" value="RVT_3"/>
    <property type="match status" value="1"/>
</dbReference>
<keyword evidence="17" id="KW-1185">Reference proteome</keyword>
<dbReference type="Gene3D" id="1.20.120.1750">
    <property type="match status" value="1"/>
</dbReference>
<name>A0A6J1DZJ9_MOMCH</name>
<comment type="catalytic activity">
    <reaction evidence="1">
        <text>[E2 ubiquitin-conjugating enzyme]-S-ubiquitinyl-L-cysteine + [acceptor protein]-L-lysine = [E2 ubiquitin-conjugating enzyme]-L-cysteine + [acceptor protein]-N(6)-ubiquitinyl-L-lysine.</text>
        <dbReference type="EC" id="2.3.2.31"/>
    </reaction>
</comment>
<dbReference type="OrthoDB" id="9977870at2759"/>
<dbReference type="EC" id="2.3.2.31" evidence="6"/>
<evidence type="ECO:0000256" key="12">
    <source>
        <dbReference type="ARBA" id="ARBA00022833"/>
    </source>
</evidence>
<evidence type="ECO:0000256" key="7">
    <source>
        <dbReference type="ARBA" id="ARBA00022679"/>
    </source>
</evidence>
<dbReference type="InterPro" id="IPR017907">
    <property type="entry name" value="Znf_RING_CS"/>
</dbReference>
<comment type="function">
    <text evidence="3">Might act as an E3 ubiquitin-protein ligase, or as part of E3 complex, which accepts ubiquitin from specific E2 ubiquitin-conjugating enzymes and then transfers it to substrates.</text>
</comment>
<accession>A0A6J1DZJ9</accession>
<dbReference type="InterPro" id="IPR044066">
    <property type="entry name" value="TRIAD_supradom"/>
</dbReference>
<gene>
    <name evidence="18" type="primary">LOC111024540</name>
</gene>
<feature type="region of interest" description="Disordered" evidence="14">
    <location>
        <begin position="47"/>
        <end position="70"/>
    </location>
</feature>
<keyword evidence="8" id="KW-0479">Metal-binding</keyword>
<dbReference type="InterPro" id="IPR002867">
    <property type="entry name" value="IBR_dom"/>
</dbReference>
<dbReference type="InterPro" id="IPR036397">
    <property type="entry name" value="RNaseH_sf"/>
</dbReference>
<dbReference type="GO" id="GO:0016567">
    <property type="term" value="P:protein ubiquitination"/>
    <property type="evidence" value="ECO:0007669"/>
    <property type="project" value="UniProtKB-UniPathway"/>
</dbReference>
<dbReference type="PROSITE" id="PS50089">
    <property type="entry name" value="ZF_RING_2"/>
    <property type="match status" value="1"/>
</dbReference>
<keyword evidence="7" id="KW-0808">Transferase</keyword>
<dbReference type="KEGG" id="mcha:111024540"/>
<dbReference type="AlphaFoldDB" id="A0A6J1DZJ9"/>
<dbReference type="Pfam" id="PF01485">
    <property type="entry name" value="IBR"/>
    <property type="match status" value="2"/>
</dbReference>
<keyword evidence="9" id="KW-0677">Repeat</keyword>
<dbReference type="Gene3D" id="3.30.40.10">
    <property type="entry name" value="Zinc/RING finger domain, C3HC4 (zinc finger)"/>
    <property type="match status" value="1"/>
</dbReference>
<dbReference type="Gene3D" id="3.30.420.10">
    <property type="entry name" value="Ribonuclease H-like superfamily/Ribonuclease H"/>
    <property type="match status" value="1"/>
</dbReference>
<evidence type="ECO:0000256" key="8">
    <source>
        <dbReference type="ARBA" id="ARBA00022723"/>
    </source>
</evidence>
<evidence type="ECO:0000256" key="5">
    <source>
        <dbReference type="ARBA" id="ARBA00005884"/>
    </source>
</evidence>
<comment type="cofactor">
    <cofactor evidence="2">
        <name>Zn(2+)</name>
        <dbReference type="ChEBI" id="CHEBI:29105"/>
    </cofactor>
</comment>
<dbReference type="GeneID" id="111024540"/>
<evidence type="ECO:0000313" key="17">
    <source>
        <dbReference type="Proteomes" id="UP000504603"/>
    </source>
</evidence>
<keyword evidence="12" id="KW-0862">Zinc</keyword>
<evidence type="ECO:0000256" key="2">
    <source>
        <dbReference type="ARBA" id="ARBA00001947"/>
    </source>
</evidence>
<dbReference type="InterPro" id="IPR001841">
    <property type="entry name" value="Znf_RING"/>
</dbReference>
<keyword evidence="11" id="KW-0833">Ubl conjugation pathway</keyword>
<evidence type="ECO:0000259" key="16">
    <source>
        <dbReference type="PROSITE" id="PS51873"/>
    </source>
</evidence>
<dbReference type="SMART" id="SM00647">
    <property type="entry name" value="IBR"/>
    <property type="match status" value="2"/>
</dbReference>
<dbReference type="GO" id="GO:0008270">
    <property type="term" value="F:zinc ion binding"/>
    <property type="evidence" value="ECO:0007669"/>
    <property type="project" value="UniProtKB-KW"/>
</dbReference>
<sequence length="557" mass="63575">MADTMDDDDYLQEVVSEQRSELLAAKTLFSDLDLAFQLQLQEAMNASLDSKPSTQPSPSRNRVVPKLESEDSSSALDLATTLMLEDIARFAMEFKDREQCHTEMRKMKEELDRRIHDQNFATYIRNVPEDEWRRYGDNYEKPYSGSSGSSSSSSSSSPARVCLDSEIFRVYSKGLISEERIRDMKVRVAAIGVAVCDPKDNLLFEKMMPLESVVDGKEINSECAELEALVEGLNVALILGLKNVTFFCADYMLYQYLTGRVPPGASSLATLVNEVILLQRRFTYCNPSLVTRNDMKFAFKLAREAIVSQITWPTEAGNGKCLKKETCIICFEDVRVDQMFSVDGCLHRYCFSCMKQHVEVRLLNGNGMKVNCPHQGCTSGINIESCGKFLEPKVIEIMSQRIKEASVPILEKVYCPYSRCSALMSKSELLKYTEASFIGAEQSGARKCMKCNQFFCINCKVPWHYNLTCYDYRKSNPNPRPDETMLKSLASRKLWRQCVKCNNMVELAEGCYHITCRCGYEFCYICGAPWKNKKGTCTCPIWDERNIIRDQRQQRRR</sequence>
<evidence type="ECO:0000259" key="15">
    <source>
        <dbReference type="PROSITE" id="PS50089"/>
    </source>
</evidence>
<organism evidence="17 18">
    <name type="scientific">Momordica charantia</name>
    <name type="common">Bitter gourd</name>
    <name type="synonym">Balsam pear</name>
    <dbReference type="NCBI Taxonomy" id="3673"/>
    <lineage>
        <taxon>Eukaryota</taxon>
        <taxon>Viridiplantae</taxon>
        <taxon>Streptophyta</taxon>
        <taxon>Embryophyta</taxon>
        <taxon>Tracheophyta</taxon>
        <taxon>Spermatophyta</taxon>
        <taxon>Magnoliopsida</taxon>
        <taxon>eudicotyledons</taxon>
        <taxon>Gunneridae</taxon>
        <taxon>Pentapetalae</taxon>
        <taxon>rosids</taxon>
        <taxon>fabids</taxon>
        <taxon>Cucurbitales</taxon>
        <taxon>Cucurbitaceae</taxon>
        <taxon>Momordiceae</taxon>
        <taxon>Momordica</taxon>
    </lineage>
</organism>
<comment type="similarity">
    <text evidence="5">Belongs to the RBR family. Ariadne subfamily.</text>
</comment>
<feature type="compositionally biased region" description="Polar residues" evidence="14">
    <location>
        <begin position="47"/>
        <end position="60"/>
    </location>
</feature>
<dbReference type="CDD" id="cd22584">
    <property type="entry name" value="Rcat_RBR_unk"/>
    <property type="match status" value="1"/>
</dbReference>
<proteinExistence type="inferred from homology"/>
<evidence type="ECO:0000256" key="6">
    <source>
        <dbReference type="ARBA" id="ARBA00012251"/>
    </source>
</evidence>
<dbReference type="GO" id="GO:0004523">
    <property type="term" value="F:RNA-DNA hybrid ribonuclease activity"/>
    <property type="evidence" value="ECO:0007669"/>
    <property type="project" value="InterPro"/>
</dbReference>
<dbReference type="InterPro" id="IPR013083">
    <property type="entry name" value="Znf_RING/FYVE/PHD"/>
</dbReference>
<dbReference type="FunFam" id="3.30.40.10:FF:000230">
    <property type="entry name" value="RBR-type E3 ubiquitin transferase"/>
    <property type="match status" value="1"/>
</dbReference>
<dbReference type="CDD" id="cd22582">
    <property type="entry name" value="BRcat_RBR_unk"/>
    <property type="match status" value="1"/>
</dbReference>
<evidence type="ECO:0000256" key="10">
    <source>
        <dbReference type="ARBA" id="ARBA00022771"/>
    </source>
</evidence>
<dbReference type="GO" id="GO:0003676">
    <property type="term" value="F:nucleic acid binding"/>
    <property type="evidence" value="ECO:0007669"/>
    <property type="project" value="InterPro"/>
</dbReference>
<evidence type="ECO:0000256" key="9">
    <source>
        <dbReference type="ARBA" id="ARBA00022737"/>
    </source>
</evidence>
<feature type="domain" description="RING-type" evidence="16">
    <location>
        <begin position="323"/>
        <end position="543"/>
    </location>
</feature>
<dbReference type="PANTHER" id="PTHR11685">
    <property type="entry name" value="RBR FAMILY RING FINGER AND IBR DOMAIN-CONTAINING"/>
    <property type="match status" value="1"/>
</dbReference>
<evidence type="ECO:0000256" key="11">
    <source>
        <dbReference type="ARBA" id="ARBA00022786"/>
    </source>
</evidence>
<dbReference type="PROSITE" id="PS00518">
    <property type="entry name" value="ZF_RING_1"/>
    <property type="match status" value="1"/>
</dbReference>
<evidence type="ECO:0000313" key="18">
    <source>
        <dbReference type="RefSeq" id="XP_022157931.1"/>
    </source>
</evidence>
<evidence type="ECO:0000256" key="13">
    <source>
        <dbReference type="PROSITE-ProRule" id="PRU00175"/>
    </source>
</evidence>
<evidence type="ECO:0000256" key="3">
    <source>
        <dbReference type="ARBA" id="ARBA00003976"/>
    </source>
</evidence>
<dbReference type="InterPro" id="IPR018957">
    <property type="entry name" value="Znf_C3HC4_RING-type"/>
</dbReference>
<dbReference type="SUPFAM" id="SSF57850">
    <property type="entry name" value="RING/U-box"/>
    <property type="match status" value="2"/>
</dbReference>
<dbReference type="InterPro" id="IPR031127">
    <property type="entry name" value="E3_UB_ligase_RBR"/>
</dbReference>
<protein>
    <recommendedName>
        <fullName evidence="6">RBR-type E3 ubiquitin transferase</fullName>
        <ecNumber evidence="6">2.3.2.31</ecNumber>
    </recommendedName>
</protein>
<dbReference type="PROSITE" id="PS51873">
    <property type="entry name" value="TRIAD"/>
    <property type="match status" value="1"/>
</dbReference>
<reference evidence="18" key="1">
    <citation type="submission" date="2025-08" db="UniProtKB">
        <authorList>
            <consortium name="RefSeq"/>
        </authorList>
    </citation>
    <scope>IDENTIFICATION</scope>
    <source>
        <strain evidence="18">OHB3-1</strain>
    </source>
</reference>
<dbReference type="FunFam" id="3.30.420.10:FF:000076">
    <property type="entry name" value="RBR-type E3 ubiquitin transferase"/>
    <property type="match status" value="1"/>
</dbReference>
<keyword evidence="10 13" id="KW-0863">Zinc-finger</keyword>
<feature type="domain" description="RING-type" evidence="15">
    <location>
        <begin position="327"/>
        <end position="373"/>
    </location>
</feature>
<comment type="pathway">
    <text evidence="4">Protein modification; protein ubiquitination.</text>
</comment>
<dbReference type="FunFam" id="1.20.120.1750:FF:000019">
    <property type="entry name" value="RBR-type E3 ubiquitin transferase"/>
    <property type="match status" value="1"/>
</dbReference>
<dbReference type="GO" id="GO:0061630">
    <property type="term" value="F:ubiquitin protein ligase activity"/>
    <property type="evidence" value="ECO:0007669"/>
    <property type="project" value="UniProtKB-EC"/>
</dbReference>
<dbReference type="Proteomes" id="UP000504603">
    <property type="component" value="Unplaced"/>
</dbReference>
<dbReference type="RefSeq" id="XP_022157931.1">
    <property type="nucleotide sequence ID" value="XM_022302239.1"/>
</dbReference>
<evidence type="ECO:0000256" key="4">
    <source>
        <dbReference type="ARBA" id="ARBA00004906"/>
    </source>
</evidence>
<dbReference type="UniPathway" id="UPA00143"/>
<evidence type="ECO:0000256" key="14">
    <source>
        <dbReference type="SAM" id="MobiDB-lite"/>
    </source>
</evidence>
<dbReference type="Pfam" id="PF00097">
    <property type="entry name" value="zf-C3HC4"/>
    <property type="match status" value="1"/>
</dbReference>
<dbReference type="InterPro" id="IPR002156">
    <property type="entry name" value="RNaseH_domain"/>
</dbReference>